<protein>
    <recommendedName>
        <fullName evidence="3">Myb/SANT-like domain-containing protein</fullName>
    </recommendedName>
</protein>
<sequence length="222" mass="25218">MWRRICKLKGLSRALWDDDIKAIILDQDHYNGHLKDHPKDGEFLNTPIRFYDQMEAIFGGSMAIERFALGSNEALGVNSNTIDSAAGKMVDTFVGQQVDEKAEHGERSKAIELLTSNVGGNRKRSYFTEDEMLLMNNMTDVFNNLANALREIGLARVDADLYHAIMDMPRFSKEAIIVSFSHLLDNNSQGKGFVSMVDSHRVLWFRTFVAKNYYIKATCLQQ</sequence>
<dbReference type="EMBL" id="CAJGYO010000015">
    <property type="protein sequence ID" value="CAD6270045.1"/>
    <property type="molecule type" value="Genomic_DNA"/>
</dbReference>
<evidence type="ECO:0000313" key="2">
    <source>
        <dbReference type="Proteomes" id="UP000604825"/>
    </source>
</evidence>
<evidence type="ECO:0008006" key="3">
    <source>
        <dbReference type="Google" id="ProtNLM"/>
    </source>
</evidence>
<gene>
    <name evidence="1" type="ORF">NCGR_LOCUS53341</name>
</gene>
<name>A0A811RI38_9POAL</name>
<dbReference type="PANTHER" id="PTHR47127">
    <property type="entry name" value="10A19I.15"/>
    <property type="match status" value="1"/>
</dbReference>
<dbReference type="AlphaFoldDB" id="A0A811RI38"/>
<dbReference type="OrthoDB" id="686674at2759"/>
<keyword evidence="2" id="KW-1185">Reference proteome</keyword>
<reference evidence="1" key="1">
    <citation type="submission" date="2020-10" db="EMBL/GenBank/DDBJ databases">
        <authorList>
            <person name="Han B."/>
            <person name="Lu T."/>
            <person name="Zhao Q."/>
            <person name="Huang X."/>
            <person name="Zhao Y."/>
        </authorList>
    </citation>
    <scope>NUCLEOTIDE SEQUENCE</scope>
</reference>
<organism evidence="1 2">
    <name type="scientific">Miscanthus lutarioriparius</name>
    <dbReference type="NCBI Taxonomy" id="422564"/>
    <lineage>
        <taxon>Eukaryota</taxon>
        <taxon>Viridiplantae</taxon>
        <taxon>Streptophyta</taxon>
        <taxon>Embryophyta</taxon>
        <taxon>Tracheophyta</taxon>
        <taxon>Spermatophyta</taxon>
        <taxon>Magnoliopsida</taxon>
        <taxon>Liliopsida</taxon>
        <taxon>Poales</taxon>
        <taxon>Poaceae</taxon>
        <taxon>PACMAD clade</taxon>
        <taxon>Panicoideae</taxon>
        <taxon>Andropogonodae</taxon>
        <taxon>Andropogoneae</taxon>
        <taxon>Saccharinae</taxon>
        <taxon>Miscanthus</taxon>
    </lineage>
</organism>
<dbReference type="Proteomes" id="UP000604825">
    <property type="component" value="Unassembled WGS sequence"/>
</dbReference>
<accession>A0A811RI38</accession>
<proteinExistence type="predicted"/>
<evidence type="ECO:0000313" key="1">
    <source>
        <dbReference type="EMBL" id="CAD6270045.1"/>
    </source>
</evidence>
<comment type="caution">
    <text evidence="1">The sequence shown here is derived from an EMBL/GenBank/DDBJ whole genome shotgun (WGS) entry which is preliminary data.</text>
</comment>